<dbReference type="Proteomes" id="UP001303046">
    <property type="component" value="Unassembled WGS sequence"/>
</dbReference>
<evidence type="ECO:0000313" key="2">
    <source>
        <dbReference type="EMBL" id="KAK6755256.1"/>
    </source>
</evidence>
<gene>
    <name evidence="2" type="primary">Necator_chrV.g18725</name>
    <name evidence="2" type="ORF">RB195_013934</name>
</gene>
<sequence length="81" mass="9255">MNGTAAVERRQKRATSTANWRRAQPPLGPPSTACSLREGRHDLWIHFWERLLMGFEVEGMLYYELLPLGHTVAAAIYSTRL</sequence>
<dbReference type="EMBL" id="JAVFWL010000005">
    <property type="protein sequence ID" value="KAK6755256.1"/>
    <property type="molecule type" value="Genomic_DNA"/>
</dbReference>
<name>A0ABR1DXW6_NECAM</name>
<comment type="caution">
    <text evidence="2">The sequence shown here is derived from an EMBL/GenBank/DDBJ whole genome shotgun (WGS) entry which is preliminary data.</text>
</comment>
<evidence type="ECO:0000313" key="3">
    <source>
        <dbReference type="Proteomes" id="UP001303046"/>
    </source>
</evidence>
<keyword evidence="3" id="KW-1185">Reference proteome</keyword>
<protein>
    <submittedName>
        <fullName evidence="2">Uncharacterized protein</fullName>
    </submittedName>
</protein>
<feature type="region of interest" description="Disordered" evidence="1">
    <location>
        <begin position="1"/>
        <end position="32"/>
    </location>
</feature>
<proteinExistence type="predicted"/>
<reference evidence="2 3" key="1">
    <citation type="submission" date="2023-08" db="EMBL/GenBank/DDBJ databases">
        <title>A Necator americanus chromosomal reference genome.</title>
        <authorList>
            <person name="Ilik V."/>
            <person name="Petrzelkova K.J."/>
            <person name="Pardy F."/>
            <person name="Fuh T."/>
            <person name="Niatou-Singa F.S."/>
            <person name="Gouil Q."/>
            <person name="Baker L."/>
            <person name="Ritchie M.E."/>
            <person name="Jex A.R."/>
            <person name="Gazzola D."/>
            <person name="Li H."/>
            <person name="Toshio Fujiwara R."/>
            <person name="Zhan B."/>
            <person name="Aroian R.V."/>
            <person name="Pafco B."/>
            <person name="Schwarz E.M."/>
        </authorList>
    </citation>
    <scope>NUCLEOTIDE SEQUENCE [LARGE SCALE GENOMIC DNA]</scope>
    <source>
        <strain evidence="2 3">Aroian</strain>
        <tissue evidence="2">Whole animal</tissue>
    </source>
</reference>
<evidence type="ECO:0000256" key="1">
    <source>
        <dbReference type="SAM" id="MobiDB-lite"/>
    </source>
</evidence>
<organism evidence="2 3">
    <name type="scientific">Necator americanus</name>
    <name type="common">Human hookworm</name>
    <dbReference type="NCBI Taxonomy" id="51031"/>
    <lineage>
        <taxon>Eukaryota</taxon>
        <taxon>Metazoa</taxon>
        <taxon>Ecdysozoa</taxon>
        <taxon>Nematoda</taxon>
        <taxon>Chromadorea</taxon>
        <taxon>Rhabditida</taxon>
        <taxon>Rhabditina</taxon>
        <taxon>Rhabditomorpha</taxon>
        <taxon>Strongyloidea</taxon>
        <taxon>Ancylostomatidae</taxon>
        <taxon>Bunostominae</taxon>
        <taxon>Necator</taxon>
    </lineage>
</organism>
<accession>A0ABR1DXW6</accession>